<proteinExistence type="predicted"/>
<evidence type="ECO:0000313" key="2">
    <source>
        <dbReference type="EnsemblMetazoa" id="CJA09762b.1"/>
    </source>
</evidence>
<keyword evidence="3" id="KW-1185">Reference proteome</keyword>
<dbReference type="Proteomes" id="UP000005237">
    <property type="component" value="Unassembled WGS sequence"/>
</dbReference>
<dbReference type="GO" id="GO:1905515">
    <property type="term" value="P:non-motile cilium assembly"/>
    <property type="evidence" value="ECO:0007669"/>
    <property type="project" value="TreeGrafter"/>
</dbReference>
<organism evidence="2 3">
    <name type="scientific">Caenorhabditis japonica</name>
    <dbReference type="NCBI Taxonomy" id="281687"/>
    <lineage>
        <taxon>Eukaryota</taxon>
        <taxon>Metazoa</taxon>
        <taxon>Ecdysozoa</taxon>
        <taxon>Nematoda</taxon>
        <taxon>Chromadorea</taxon>
        <taxon>Rhabditida</taxon>
        <taxon>Rhabditina</taxon>
        <taxon>Rhabditomorpha</taxon>
        <taxon>Rhabditoidea</taxon>
        <taxon>Rhabditidae</taxon>
        <taxon>Peloderinae</taxon>
        <taxon>Caenorhabditis</taxon>
    </lineage>
</organism>
<dbReference type="SUPFAM" id="SSF48452">
    <property type="entry name" value="TPR-like"/>
    <property type="match status" value="1"/>
</dbReference>
<reference evidence="3" key="1">
    <citation type="submission" date="2010-08" db="EMBL/GenBank/DDBJ databases">
        <authorList>
            <consortium name="Caenorhabditis japonica Sequencing Consortium"/>
            <person name="Wilson R.K."/>
        </authorList>
    </citation>
    <scope>NUCLEOTIDE SEQUENCE [LARGE SCALE GENOMIC DNA]</scope>
    <source>
        <strain evidence="3">DF5081</strain>
    </source>
</reference>
<evidence type="ECO:0000256" key="1">
    <source>
        <dbReference type="SAM" id="MobiDB-lite"/>
    </source>
</evidence>
<sequence length="176" mass="19648">MMIASCLRRTGNYQRAFELYRQIHRKFPQDLDCLKFLVRIAGDLGMPEYKEYKDKLEKAEKIHQLRLQRESDSSQGKRNSANSTHSLPPTGVNRLGSGSGGSSGSGAVRHDSAHAPLLSDSSTPFTVTQRDMKSEDFTYEDPGLMSMSRPKTGARKTQSANNNEDFGEFDDSLLPD</sequence>
<dbReference type="GO" id="GO:0005814">
    <property type="term" value="C:centriole"/>
    <property type="evidence" value="ECO:0007669"/>
    <property type="project" value="TreeGrafter"/>
</dbReference>
<feature type="compositionally biased region" description="Acidic residues" evidence="1">
    <location>
        <begin position="165"/>
        <end position="176"/>
    </location>
</feature>
<protein>
    <submittedName>
        <fullName evidence="2">Uncharacterized protein</fullName>
    </submittedName>
</protein>
<dbReference type="GO" id="GO:0042073">
    <property type="term" value="P:intraciliary transport"/>
    <property type="evidence" value="ECO:0007669"/>
    <property type="project" value="TreeGrafter"/>
</dbReference>
<dbReference type="GO" id="GO:0097546">
    <property type="term" value="C:ciliary base"/>
    <property type="evidence" value="ECO:0007669"/>
    <property type="project" value="TreeGrafter"/>
</dbReference>
<accession>A0A8R1DQZ0</accession>
<dbReference type="EnsemblMetazoa" id="CJA09762b.1">
    <property type="protein sequence ID" value="CJA09762b.1"/>
    <property type="gene ID" value="WBGene00128966"/>
</dbReference>
<feature type="compositionally biased region" description="Polar residues" evidence="1">
    <location>
        <begin position="155"/>
        <end position="164"/>
    </location>
</feature>
<dbReference type="PANTHER" id="PTHR44117:SF1">
    <property type="entry name" value="INTRAFLAGELLAR TRANSPORT PROTEIN 88 HOMOLOG"/>
    <property type="match status" value="1"/>
</dbReference>
<reference evidence="2" key="2">
    <citation type="submission" date="2022-06" db="UniProtKB">
        <authorList>
            <consortium name="EnsemblMetazoa"/>
        </authorList>
    </citation>
    <scope>IDENTIFICATION</scope>
    <source>
        <strain evidence="2">DF5081</strain>
    </source>
</reference>
<feature type="region of interest" description="Disordered" evidence="1">
    <location>
        <begin position="66"/>
        <end position="176"/>
    </location>
</feature>
<dbReference type="Gene3D" id="1.25.40.10">
    <property type="entry name" value="Tetratricopeptide repeat domain"/>
    <property type="match status" value="1"/>
</dbReference>
<dbReference type="AlphaFoldDB" id="A0A8R1DQZ0"/>
<dbReference type="GO" id="GO:0097730">
    <property type="term" value="C:non-motile cilium"/>
    <property type="evidence" value="ECO:0007669"/>
    <property type="project" value="TreeGrafter"/>
</dbReference>
<feature type="compositionally biased region" description="Polar residues" evidence="1">
    <location>
        <begin position="73"/>
        <end position="87"/>
    </location>
</feature>
<dbReference type="GO" id="GO:0036064">
    <property type="term" value="C:ciliary basal body"/>
    <property type="evidence" value="ECO:0007669"/>
    <property type="project" value="TreeGrafter"/>
</dbReference>
<dbReference type="GO" id="GO:0019894">
    <property type="term" value="F:kinesin binding"/>
    <property type="evidence" value="ECO:0007669"/>
    <property type="project" value="TreeGrafter"/>
</dbReference>
<name>A0A8R1DQZ0_CAEJA</name>
<dbReference type="Pfam" id="PF13428">
    <property type="entry name" value="TPR_14"/>
    <property type="match status" value="1"/>
</dbReference>
<feature type="compositionally biased region" description="Polar residues" evidence="1">
    <location>
        <begin position="119"/>
        <end position="129"/>
    </location>
</feature>
<dbReference type="PANTHER" id="PTHR44117">
    <property type="entry name" value="INTRAFLAGELLAR TRANSPORT PROTEIN 88 HOMOLOG"/>
    <property type="match status" value="1"/>
</dbReference>
<evidence type="ECO:0000313" key="3">
    <source>
        <dbReference type="Proteomes" id="UP000005237"/>
    </source>
</evidence>
<dbReference type="InterPro" id="IPR011990">
    <property type="entry name" value="TPR-like_helical_dom_sf"/>
</dbReference>